<dbReference type="Proteomes" id="UP000295500">
    <property type="component" value="Unassembled WGS sequence"/>
</dbReference>
<protein>
    <submittedName>
        <fullName evidence="2">Arginine utilization protein RocB</fullName>
    </submittedName>
</protein>
<evidence type="ECO:0000313" key="3">
    <source>
        <dbReference type="Proteomes" id="UP000295500"/>
    </source>
</evidence>
<comment type="caution">
    <text evidence="2">The sequence shown here is derived from an EMBL/GenBank/DDBJ whole genome shotgun (WGS) entry which is preliminary data.</text>
</comment>
<dbReference type="RefSeq" id="WP_133528926.1">
    <property type="nucleotide sequence ID" value="NZ_SNXO01000030.1"/>
</dbReference>
<dbReference type="Pfam" id="PF01546">
    <property type="entry name" value="Peptidase_M20"/>
    <property type="match status" value="1"/>
</dbReference>
<name>A0A4R6PY29_9FIRM</name>
<accession>A0A4R6PY29</accession>
<reference evidence="2 3" key="1">
    <citation type="submission" date="2019-03" db="EMBL/GenBank/DDBJ databases">
        <title>Genomic Encyclopedia of Type Strains, Phase IV (KMG-IV): sequencing the most valuable type-strain genomes for metagenomic binning, comparative biology and taxonomic classification.</title>
        <authorList>
            <person name="Goeker M."/>
        </authorList>
    </citation>
    <scope>NUCLEOTIDE SEQUENCE [LARGE SCALE GENOMIC DNA]</scope>
    <source>
        <strain evidence="2 3">DSM 28287</strain>
    </source>
</reference>
<comment type="cofactor">
    <cofactor evidence="1">
        <name>Zn(2+)</name>
        <dbReference type="ChEBI" id="CHEBI:29105"/>
    </cofactor>
</comment>
<evidence type="ECO:0000313" key="2">
    <source>
        <dbReference type="EMBL" id="TDP51480.1"/>
    </source>
</evidence>
<dbReference type="InterPro" id="IPR002933">
    <property type="entry name" value="Peptidase_M20"/>
</dbReference>
<dbReference type="Gene3D" id="3.40.630.10">
    <property type="entry name" value="Zn peptidases"/>
    <property type="match status" value="1"/>
</dbReference>
<dbReference type="PIRSF" id="PIRSF010386">
    <property type="entry name" value="RocB"/>
    <property type="match status" value="1"/>
</dbReference>
<proteinExistence type="predicted"/>
<dbReference type="GO" id="GO:0016787">
    <property type="term" value="F:hydrolase activity"/>
    <property type="evidence" value="ECO:0007669"/>
    <property type="project" value="InterPro"/>
</dbReference>
<dbReference type="OrthoDB" id="9815360at2"/>
<dbReference type="PANTHER" id="PTHR42994">
    <property type="entry name" value="PEPTIDASE T"/>
    <property type="match status" value="1"/>
</dbReference>
<dbReference type="EMBL" id="SNXO01000030">
    <property type="protein sequence ID" value="TDP51480.1"/>
    <property type="molecule type" value="Genomic_DNA"/>
</dbReference>
<dbReference type="PANTHER" id="PTHR42994:SF2">
    <property type="entry name" value="PEPTIDASE"/>
    <property type="match status" value="1"/>
</dbReference>
<evidence type="ECO:0000256" key="1">
    <source>
        <dbReference type="ARBA" id="ARBA00001947"/>
    </source>
</evidence>
<gene>
    <name evidence="2" type="ORF">EV211_13014</name>
</gene>
<sequence length="545" mass="62295">MIDKKRLYDNMKRLVEVPSVSGTDQEIQGAYKLQEILLEIPYFQEHKDNVKLVPLYNDPLNRVIVTAYLECCPNSKKTVILTGHYDVVDVEEFGNLQDDAYDVEKISKEMEKLALDEDAEKDYKSGEWLFGRGTADMKFGHAMCMELLRYFSEKGDIKGNILYTAVCGEETNSEGMLRAVPFFNQMTEEKGLDYQALLLTECYTVDDKAKEDTRYMHMGASGKIMPMFFFAGESTHGEAPFMGMDPNLLSAELFTRMTMDVDFCQSARGESTPPPVCLKNQDLKTTYSVSTPMYAASYYNVITVDLNPEEAMEKLKKIAYDSFEAANVVYDDRALAYEKKFGVSPQRHRPTPCVKTFSQISEEARKHYEGNYDEYVGGLIKGWQAEKLEMQDIAIKAVKRIYELSGNNKPTIVISIIPPYYPDVYPDTTDPKVKNLLACMDDVMDYAMSEYNTKLEERDYYMGLSDLSYTGLDGSKNFDDLFKNVVGVNQMYSLPEDDLKKFVVPGIVLGGYGKDFHKSTERLNKKYNFEILPYLYIHLIKSLLK</sequence>
<organism evidence="2 3">
    <name type="scientific">Aminicella lysinilytica</name>
    <dbReference type="NCBI Taxonomy" id="433323"/>
    <lineage>
        <taxon>Bacteria</taxon>
        <taxon>Bacillati</taxon>
        <taxon>Bacillota</taxon>
        <taxon>Clostridia</taxon>
        <taxon>Peptostreptococcales</taxon>
        <taxon>Anaerovoracaceae</taxon>
        <taxon>Aminicella</taxon>
    </lineage>
</organism>
<dbReference type="AlphaFoldDB" id="A0A4R6PY29"/>
<dbReference type="InterPro" id="IPR012166">
    <property type="entry name" value="Uncharacterised_RocB"/>
</dbReference>
<keyword evidence="3" id="KW-1185">Reference proteome</keyword>
<dbReference type="SUPFAM" id="SSF53187">
    <property type="entry name" value="Zn-dependent exopeptidases"/>
    <property type="match status" value="1"/>
</dbReference>